<dbReference type="InterPro" id="IPR011047">
    <property type="entry name" value="Quinoprotein_ADH-like_sf"/>
</dbReference>
<feature type="domain" description="Pyrrolo-quinoline quinone repeat" evidence="1">
    <location>
        <begin position="7"/>
        <end position="218"/>
    </location>
</feature>
<dbReference type="InterPro" id="IPR002372">
    <property type="entry name" value="PQQ_rpt_dom"/>
</dbReference>
<dbReference type="Pfam" id="PF13570">
    <property type="entry name" value="Beta-prop_ACSF4"/>
    <property type="match status" value="1"/>
</dbReference>
<protein>
    <submittedName>
        <fullName evidence="2">Acyl-synthetase family member 4</fullName>
    </submittedName>
</protein>
<proteinExistence type="predicted"/>
<gene>
    <name evidence="2" type="ORF">BpHYR1_020945</name>
</gene>
<dbReference type="EMBL" id="REGN01002692">
    <property type="protein sequence ID" value="RNA26668.1"/>
    <property type="molecule type" value="Genomic_DNA"/>
</dbReference>
<comment type="caution">
    <text evidence="2">The sequence shown here is derived from an EMBL/GenBank/DDBJ whole genome shotgun (WGS) entry which is preliminary data.</text>
</comment>
<dbReference type="OrthoDB" id="408177at2759"/>
<dbReference type="SUPFAM" id="SSF50998">
    <property type="entry name" value="Quinoprotein alcohol dehydrogenase-like"/>
    <property type="match status" value="1"/>
</dbReference>
<dbReference type="InterPro" id="IPR015943">
    <property type="entry name" value="WD40/YVTN_repeat-like_dom_sf"/>
</dbReference>
<sequence>MNTFQLSLIYLGSYDNCFYVLNAENGLLHWKLETGDFIKSSPCIDFEKGYAYFGSYDKQIYCVSIQKKAIVWKKNLDNSSIFSGPTCDNQKSVYVSTLAGNLFSLDKDYGQVDWVYSLDKATFTSPIIDTKNCLILLGTCDGTFYCIDFNGNLQWKFEVEKPIFSNACLVDDLVLFGCHDQIFYCLNIKDGTLKWKFFCENEIYSSPFYDQTSKFIICINCD</sequence>
<organism evidence="2 3">
    <name type="scientific">Brachionus plicatilis</name>
    <name type="common">Marine rotifer</name>
    <name type="synonym">Brachionus muelleri</name>
    <dbReference type="NCBI Taxonomy" id="10195"/>
    <lineage>
        <taxon>Eukaryota</taxon>
        <taxon>Metazoa</taxon>
        <taxon>Spiralia</taxon>
        <taxon>Gnathifera</taxon>
        <taxon>Rotifera</taxon>
        <taxon>Eurotatoria</taxon>
        <taxon>Monogononta</taxon>
        <taxon>Pseudotrocha</taxon>
        <taxon>Ploima</taxon>
        <taxon>Brachionidae</taxon>
        <taxon>Brachionus</taxon>
    </lineage>
</organism>
<keyword evidence="3" id="KW-1185">Reference proteome</keyword>
<accession>A0A3M7RTJ8</accession>
<dbReference type="STRING" id="10195.A0A3M7RTJ8"/>
<dbReference type="SMART" id="SM00564">
    <property type="entry name" value="PQQ"/>
    <property type="match status" value="5"/>
</dbReference>
<dbReference type="PANTHER" id="PTHR44394:SF1">
    <property type="entry name" value="BETA-ALANINE-ACTIVATING ENZYME"/>
    <property type="match status" value="1"/>
</dbReference>
<feature type="non-terminal residue" evidence="2">
    <location>
        <position position="222"/>
    </location>
</feature>
<evidence type="ECO:0000313" key="3">
    <source>
        <dbReference type="Proteomes" id="UP000276133"/>
    </source>
</evidence>
<dbReference type="Gene3D" id="2.130.10.10">
    <property type="entry name" value="YVTN repeat-like/Quinoprotein amine dehydrogenase"/>
    <property type="match status" value="2"/>
</dbReference>
<dbReference type="Proteomes" id="UP000276133">
    <property type="component" value="Unassembled WGS sequence"/>
</dbReference>
<dbReference type="PANTHER" id="PTHR44394">
    <property type="entry name" value="BETA-ALANINE-ACTIVATING ENZYME"/>
    <property type="match status" value="1"/>
</dbReference>
<evidence type="ECO:0000313" key="2">
    <source>
        <dbReference type="EMBL" id="RNA26668.1"/>
    </source>
</evidence>
<dbReference type="InterPro" id="IPR052091">
    <property type="entry name" value="Beta-ala_Activ/Resist"/>
</dbReference>
<reference evidence="2 3" key="1">
    <citation type="journal article" date="2018" name="Sci. Rep.">
        <title>Genomic signatures of local adaptation to the degree of environmental predictability in rotifers.</title>
        <authorList>
            <person name="Franch-Gras L."/>
            <person name="Hahn C."/>
            <person name="Garcia-Roger E.M."/>
            <person name="Carmona M.J."/>
            <person name="Serra M."/>
            <person name="Gomez A."/>
        </authorList>
    </citation>
    <scope>NUCLEOTIDE SEQUENCE [LARGE SCALE GENOMIC DNA]</scope>
    <source>
        <strain evidence="2">HYR1</strain>
    </source>
</reference>
<evidence type="ECO:0000259" key="1">
    <source>
        <dbReference type="Pfam" id="PF13570"/>
    </source>
</evidence>
<dbReference type="InterPro" id="IPR018391">
    <property type="entry name" value="PQQ_b-propeller_rpt"/>
</dbReference>
<name>A0A3M7RTJ8_BRAPC</name>
<dbReference type="AlphaFoldDB" id="A0A3M7RTJ8"/>
<dbReference type="GO" id="GO:0043041">
    <property type="term" value="P:amino acid activation for nonribosomal peptide biosynthetic process"/>
    <property type="evidence" value="ECO:0007669"/>
    <property type="project" value="TreeGrafter"/>
</dbReference>